<organism evidence="17 18">
    <name type="scientific">Ureaplasma ceti</name>
    <dbReference type="NCBI Taxonomy" id="3119530"/>
    <lineage>
        <taxon>Bacteria</taxon>
        <taxon>Bacillati</taxon>
        <taxon>Mycoplasmatota</taxon>
        <taxon>Mycoplasmoidales</taxon>
        <taxon>Mycoplasmoidaceae</taxon>
        <taxon>Ureaplasma</taxon>
    </lineage>
</organism>
<evidence type="ECO:0000256" key="6">
    <source>
        <dbReference type="ARBA" id="ARBA00022490"/>
    </source>
</evidence>
<comment type="subcellular location">
    <subcellularLocation>
        <location evidence="3">Cytoplasm</location>
    </subcellularLocation>
</comment>
<reference evidence="17" key="1">
    <citation type="submission" date="2024-02" db="EMBL/GenBank/DDBJ databases">
        <title>Draft genome sequence of new strains in genus Ureaplasma.</title>
        <authorList>
            <person name="Nakajima Y."/>
            <person name="Segawa T."/>
        </authorList>
    </citation>
    <scope>NUCLEOTIDE SEQUENCE [LARGE SCALE GENOMIC DNA]</scope>
    <source>
        <strain evidence="17">OM1</strain>
    </source>
</reference>
<comment type="function">
    <text evidence="2">Catalyzes the phosphorylation of D-fructose 6-phosphate to fructose 1,6-bisphosphate by ATP, the first committing step of glycolysis.</text>
</comment>
<sequence>MKIGILTSGGDAPGMNACIVALVQNLKLQNHEIFFVNRGFQGLLDNDIELANLKDQYLAPYYFLAGSLICSSRALTFAQDVDMAVANVRQHQLDLIIVIGGSGSYLGAKLLAEKQVATLFIPASIDNDVDMSDTSLGFSSACQEVVNDYVKMMSTTVTHKGICFMEVMGRYCKDLAETSGLAVNADLTITSGMSHIDYAQVAQDLIKIYQTKGSAMVVVSEHTVSEENQNYLLHTLEQELHLKPRWFVLGHLQRGATPNYIDLKLANELAQKAAQAINNLQINIAVVVDNHKITIKPIL</sequence>
<keyword evidence="8" id="KW-0479">Metal-binding</keyword>
<comment type="similarity">
    <text evidence="14">Belongs to the phosphofructokinase type A (PFKA) family.</text>
</comment>
<evidence type="ECO:0000256" key="2">
    <source>
        <dbReference type="ARBA" id="ARBA00002659"/>
    </source>
</evidence>
<proteinExistence type="inferred from homology"/>
<comment type="caution">
    <text evidence="17">The sequence shown here is derived from an EMBL/GenBank/DDBJ whole genome shotgun (WGS) entry which is preliminary data.</text>
</comment>
<evidence type="ECO:0000256" key="3">
    <source>
        <dbReference type="ARBA" id="ARBA00004496"/>
    </source>
</evidence>
<evidence type="ECO:0000256" key="4">
    <source>
        <dbReference type="ARBA" id="ARBA00004679"/>
    </source>
</evidence>
<comment type="cofactor">
    <cofactor evidence="1">
        <name>Mg(2+)</name>
        <dbReference type="ChEBI" id="CHEBI:18420"/>
    </cofactor>
</comment>
<dbReference type="InterPro" id="IPR035966">
    <property type="entry name" value="PKF_sf"/>
</dbReference>
<evidence type="ECO:0000256" key="12">
    <source>
        <dbReference type="ARBA" id="ARBA00022842"/>
    </source>
</evidence>
<dbReference type="SUPFAM" id="SSF53784">
    <property type="entry name" value="Phosphofructokinase"/>
    <property type="match status" value="1"/>
</dbReference>
<dbReference type="Gene3D" id="3.40.50.460">
    <property type="entry name" value="Phosphofructokinase domain"/>
    <property type="match status" value="1"/>
</dbReference>
<evidence type="ECO:0000313" key="18">
    <source>
        <dbReference type="Proteomes" id="UP001449582"/>
    </source>
</evidence>
<keyword evidence="11" id="KW-0067">ATP-binding</keyword>
<accession>A0ABP9UC45</accession>
<evidence type="ECO:0000256" key="7">
    <source>
        <dbReference type="ARBA" id="ARBA00022679"/>
    </source>
</evidence>
<dbReference type="PANTHER" id="PTHR13697:SF4">
    <property type="entry name" value="ATP-DEPENDENT 6-PHOSPHOFRUCTOKINASE"/>
    <property type="match status" value="1"/>
</dbReference>
<evidence type="ECO:0000256" key="13">
    <source>
        <dbReference type="ARBA" id="ARBA00023152"/>
    </source>
</evidence>
<evidence type="ECO:0000256" key="1">
    <source>
        <dbReference type="ARBA" id="ARBA00001946"/>
    </source>
</evidence>
<evidence type="ECO:0000256" key="5">
    <source>
        <dbReference type="ARBA" id="ARBA00012055"/>
    </source>
</evidence>
<feature type="domain" description="Phosphofructokinase" evidence="16">
    <location>
        <begin position="2"/>
        <end position="277"/>
    </location>
</feature>
<keyword evidence="18" id="KW-1185">Reference proteome</keyword>
<name>A0ABP9UC45_9BACT</name>
<keyword evidence="10" id="KW-0418">Kinase</keyword>
<evidence type="ECO:0000256" key="9">
    <source>
        <dbReference type="ARBA" id="ARBA00022741"/>
    </source>
</evidence>
<evidence type="ECO:0000256" key="14">
    <source>
        <dbReference type="ARBA" id="ARBA00038478"/>
    </source>
</evidence>
<evidence type="ECO:0000256" key="8">
    <source>
        <dbReference type="ARBA" id="ARBA00022723"/>
    </source>
</evidence>
<protein>
    <recommendedName>
        <fullName evidence="5">6-phosphofructokinase</fullName>
        <ecNumber evidence="5">2.7.1.11</ecNumber>
    </recommendedName>
</protein>
<evidence type="ECO:0000259" key="16">
    <source>
        <dbReference type="Pfam" id="PF00365"/>
    </source>
</evidence>
<keyword evidence="12" id="KW-0460">Magnesium</keyword>
<dbReference type="PANTHER" id="PTHR13697">
    <property type="entry name" value="PHOSPHOFRUCTOKINASE"/>
    <property type="match status" value="1"/>
</dbReference>
<evidence type="ECO:0000313" key="17">
    <source>
        <dbReference type="EMBL" id="GAA5414763.1"/>
    </source>
</evidence>
<keyword evidence="9" id="KW-0547">Nucleotide-binding</keyword>
<keyword evidence="7" id="KW-0808">Transferase</keyword>
<dbReference type="Pfam" id="PF00365">
    <property type="entry name" value="PFK"/>
    <property type="match status" value="1"/>
</dbReference>
<comment type="pathway">
    <text evidence="4">Carbohydrate degradation; glycolysis; D-glyceraldehyde 3-phosphate and glycerone phosphate from D-glucose: step 3/4.</text>
</comment>
<dbReference type="InterPro" id="IPR012003">
    <property type="entry name" value="ATP_PFK_prok-type"/>
</dbReference>
<dbReference type="EC" id="2.7.1.11" evidence="5"/>
<evidence type="ECO:0000256" key="11">
    <source>
        <dbReference type="ARBA" id="ARBA00022840"/>
    </source>
</evidence>
<dbReference type="InterPro" id="IPR000023">
    <property type="entry name" value="Phosphofructokinase_dom"/>
</dbReference>
<comment type="catalytic activity">
    <reaction evidence="15">
        <text>beta-D-fructose 6-phosphate + ATP = beta-D-fructose 1,6-bisphosphate + ADP + H(+)</text>
        <dbReference type="Rhea" id="RHEA:16109"/>
        <dbReference type="ChEBI" id="CHEBI:15378"/>
        <dbReference type="ChEBI" id="CHEBI:30616"/>
        <dbReference type="ChEBI" id="CHEBI:32966"/>
        <dbReference type="ChEBI" id="CHEBI:57634"/>
        <dbReference type="ChEBI" id="CHEBI:456216"/>
        <dbReference type="EC" id="2.7.1.11"/>
    </reaction>
</comment>
<dbReference type="PIRSF" id="PIRSF000532">
    <property type="entry name" value="ATP_PFK_prok"/>
    <property type="match status" value="1"/>
</dbReference>
<dbReference type="RefSeq" id="WP_353289924.1">
    <property type="nucleotide sequence ID" value="NZ_BAABQM010000003.1"/>
</dbReference>
<dbReference type="Gene3D" id="3.40.50.450">
    <property type="match status" value="1"/>
</dbReference>
<dbReference type="PRINTS" id="PR00476">
    <property type="entry name" value="PHFRCTKINASE"/>
</dbReference>
<evidence type="ECO:0000256" key="10">
    <source>
        <dbReference type="ARBA" id="ARBA00022777"/>
    </source>
</evidence>
<dbReference type="Proteomes" id="UP001449582">
    <property type="component" value="Unassembled WGS sequence"/>
</dbReference>
<evidence type="ECO:0000256" key="15">
    <source>
        <dbReference type="ARBA" id="ARBA00048070"/>
    </source>
</evidence>
<gene>
    <name evidence="17" type="ORF">UREOM_4740</name>
</gene>
<dbReference type="InterPro" id="IPR022953">
    <property type="entry name" value="ATP_PFK"/>
</dbReference>
<keyword evidence="13" id="KW-0324">Glycolysis</keyword>
<keyword evidence="6" id="KW-0963">Cytoplasm</keyword>
<dbReference type="EMBL" id="BAABQM010000003">
    <property type="protein sequence ID" value="GAA5414763.1"/>
    <property type="molecule type" value="Genomic_DNA"/>
</dbReference>